<feature type="region of interest" description="Disordered" evidence="6">
    <location>
        <begin position="87"/>
        <end position="110"/>
    </location>
</feature>
<evidence type="ECO:0000313" key="10">
    <source>
        <dbReference type="Proteomes" id="UP000000684"/>
    </source>
</evidence>
<dbReference type="GeneID" id="41838122"/>
<comment type="subcellular location">
    <subcellularLocation>
        <location evidence="1">Cell membrane</location>
        <topology evidence="1">Multi-pass membrane protein</topology>
    </subcellularLocation>
</comment>
<evidence type="ECO:0000259" key="8">
    <source>
        <dbReference type="Pfam" id="PF13244"/>
    </source>
</evidence>
<dbReference type="eggNOG" id="COG1563">
    <property type="taxonomic scope" value="Bacteria"/>
</dbReference>
<evidence type="ECO:0000256" key="3">
    <source>
        <dbReference type="ARBA" id="ARBA00022692"/>
    </source>
</evidence>
<dbReference type="Proteomes" id="UP000000684">
    <property type="component" value="Chromosome"/>
</dbReference>
<evidence type="ECO:0000256" key="2">
    <source>
        <dbReference type="ARBA" id="ARBA00022475"/>
    </source>
</evidence>
<dbReference type="RefSeq" id="WP_011638187.1">
    <property type="nucleotide sequence ID" value="NC_008345.1"/>
</dbReference>
<dbReference type="HOGENOM" id="CLU_173139_0_0_6"/>
<evidence type="ECO:0000256" key="1">
    <source>
        <dbReference type="ARBA" id="ARBA00004651"/>
    </source>
</evidence>
<keyword evidence="3 7" id="KW-0812">Transmembrane</keyword>
<keyword evidence="4 7" id="KW-1133">Transmembrane helix</keyword>
<protein>
    <recommendedName>
        <fullName evidence="8">MrpA C-terminal/MbhD domain-containing protein</fullName>
    </recommendedName>
</protein>
<feature type="domain" description="MrpA C-terminal/MbhD" evidence="8">
    <location>
        <begin position="19"/>
        <end position="82"/>
    </location>
</feature>
<gene>
    <name evidence="9" type="ordered locus">Sfri_2738</name>
</gene>
<evidence type="ECO:0000256" key="6">
    <source>
        <dbReference type="SAM" id="MobiDB-lite"/>
    </source>
</evidence>
<dbReference type="GO" id="GO:0005886">
    <property type="term" value="C:plasma membrane"/>
    <property type="evidence" value="ECO:0007669"/>
    <property type="project" value="UniProtKB-SubCell"/>
</dbReference>
<keyword evidence="2" id="KW-1003">Cell membrane</keyword>
<dbReference type="Pfam" id="PF13244">
    <property type="entry name" value="MbhD"/>
    <property type="match status" value="1"/>
</dbReference>
<evidence type="ECO:0000256" key="7">
    <source>
        <dbReference type="SAM" id="Phobius"/>
    </source>
</evidence>
<feature type="transmembrane region" description="Helical" evidence="7">
    <location>
        <begin position="59"/>
        <end position="79"/>
    </location>
</feature>
<organism evidence="9 10">
    <name type="scientific">Shewanella frigidimarina (strain NCIMB 400)</name>
    <dbReference type="NCBI Taxonomy" id="318167"/>
    <lineage>
        <taxon>Bacteria</taxon>
        <taxon>Pseudomonadati</taxon>
        <taxon>Pseudomonadota</taxon>
        <taxon>Gammaproteobacteria</taxon>
        <taxon>Alteromonadales</taxon>
        <taxon>Shewanellaceae</taxon>
        <taxon>Shewanella</taxon>
    </lineage>
</organism>
<dbReference type="STRING" id="318167.Sfri_2738"/>
<feature type="transmembrane region" description="Helical" evidence="7">
    <location>
        <begin position="6"/>
        <end position="24"/>
    </location>
</feature>
<keyword evidence="5 7" id="KW-0472">Membrane</keyword>
<feature type="transmembrane region" description="Helical" evidence="7">
    <location>
        <begin position="36"/>
        <end position="53"/>
    </location>
</feature>
<name>Q07ZI6_SHEFN</name>
<proteinExistence type="predicted"/>
<dbReference type="OrthoDB" id="5797393at2"/>
<evidence type="ECO:0000256" key="4">
    <source>
        <dbReference type="ARBA" id="ARBA00022989"/>
    </source>
</evidence>
<sequence>METLSLLYWGFDSLLVTGLFYLAWQALASPDMFKSIVLFISFGLLMALAWVRLNAPDIALAEAAIGAGLTGALLLAAYARLKDPRVDESNSEEAQPIIPHKSIEGDTNDE</sequence>
<evidence type="ECO:0000256" key="5">
    <source>
        <dbReference type="ARBA" id="ARBA00023136"/>
    </source>
</evidence>
<dbReference type="KEGG" id="sfr:Sfri_2738"/>
<accession>Q07ZI6</accession>
<keyword evidence="10" id="KW-1185">Reference proteome</keyword>
<evidence type="ECO:0000313" key="9">
    <source>
        <dbReference type="EMBL" id="ABI72578.1"/>
    </source>
</evidence>
<reference evidence="9 10" key="1">
    <citation type="submission" date="2006-08" db="EMBL/GenBank/DDBJ databases">
        <title>Complete sequence of Shewanella frigidimarina NCIMB 400.</title>
        <authorList>
            <consortium name="US DOE Joint Genome Institute"/>
            <person name="Copeland A."/>
            <person name="Lucas S."/>
            <person name="Lapidus A."/>
            <person name="Barry K."/>
            <person name="Detter J.C."/>
            <person name="Glavina del Rio T."/>
            <person name="Hammon N."/>
            <person name="Israni S."/>
            <person name="Dalin E."/>
            <person name="Tice H."/>
            <person name="Pitluck S."/>
            <person name="Fredrickson J.K."/>
            <person name="Kolker E."/>
            <person name="McCuel L.A."/>
            <person name="DiChristina T."/>
            <person name="Nealson K.H."/>
            <person name="Newman D."/>
            <person name="Tiedje J.M."/>
            <person name="Zhou J."/>
            <person name="Romine M.F."/>
            <person name="Culley D.E."/>
            <person name="Serres M."/>
            <person name="Chertkov O."/>
            <person name="Brettin T."/>
            <person name="Bruce D."/>
            <person name="Han C."/>
            <person name="Tapia R."/>
            <person name="Gilna P."/>
            <person name="Schmutz J."/>
            <person name="Larimer F."/>
            <person name="Land M."/>
            <person name="Hauser L."/>
            <person name="Kyrpides N."/>
            <person name="Mikhailova N."/>
            <person name="Richardson P."/>
        </authorList>
    </citation>
    <scope>NUCLEOTIDE SEQUENCE [LARGE SCALE GENOMIC DNA]</scope>
    <source>
        <strain evidence="9 10">NCIMB 400</strain>
    </source>
</reference>
<dbReference type="EMBL" id="CP000447">
    <property type="protein sequence ID" value="ABI72578.1"/>
    <property type="molecule type" value="Genomic_DNA"/>
</dbReference>
<dbReference type="AlphaFoldDB" id="Q07ZI6"/>
<dbReference type="InterPro" id="IPR025383">
    <property type="entry name" value="MrpA_C/MbhD"/>
</dbReference>